<evidence type="ECO:0000256" key="1">
    <source>
        <dbReference type="ARBA" id="ARBA00006850"/>
    </source>
</evidence>
<dbReference type="GO" id="GO:0005686">
    <property type="term" value="C:U2 snRNP"/>
    <property type="evidence" value="ECO:0007669"/>
    <property type="project" value="TreeGrafter"/>
</dbReference>
<dbReference type="InterPro" id="IPR010920">
    <property type="entry name" value="LSM_dom_sf"/>
</dbReference>
<dbReference type="Gene3D" id="2.30.30.100">
    <property type="match status" value="1"/>
</dbReference>
<evidence type="ECO:0000256" key="2">
    <source>
        <dbReference type="ARBA" id="ARBA00023274"/>
    </source>
</evidence>
<dbReference type="EMBL" id="JBAMMX010000024">
    <property type="protein sequence ID" value="KAK6915911.1"/>
    <property type="molecule type" value="Genomic_DNA"/>
</dbReference>
<dbReference type="GO" id="GO:0043186">
    <property type="term" value="C:P granule"/>
    <property type="evidence" value="ECO:0007669"/>
    <property type="project" value="TreeGrafter"/>
</dbReference>
<evidence type="ECO:0000259" key="4">
    <source>
        <dbReference type="Pfam" id="PF01423"/>
    </source>
</evidence>
<accession>A0AAN8UR38</accession>
<dbReference type="Proteomes" id="UP001370490">
    <property type="component" value="Unassembled WGS sequence"/>
</dbReference>
<dbReference type="GO" id="GO:0005689">
    <property type="term" value="C:U12-type spliceosomal complex"/>
    <property type="evidence" value="ECO:0007669"/>
    <property type="project" value="TreeGrafter"/>
</dbReference>
<dbReference type="SUPFAM" id="SSF50182">
    <property type="entry name" value="Sm-like ribonucleoproteins"/>
    <property type="match status" value="1"/>
</dbReference>
<dbReference type="GO" id="GO:0003723">
    <property type="term" value="F:RNA binding"/>
    <property type="evidence" value="ECO:0007669"/>
    <property type="project" value="TreeGrafter"/>
</dbReference>
<dbReference type="InterPro" id="IPR001163">
    <property type="entry name" value="Sm_dom_euk/arc"/>
</dbReference>
<keyword evidence="2" id="KW-0687">Ribonucleoprotein</keyword>
<proteinExistence type="inferred from homology"/>
<comment type="similarity">
    <text evidence="1">Belongs to the snRNP Sm proteins family.</text>
</comment>
<dbReference type="Pfam" id="PF01423">
    <property type="entry name" value="LSM"/>
    <property type="match status" value="1"/>
</dbReference>
<gene>
    <name evidence="5" type="ORF">RJ641_018772</name>
</gene>
<dbReference type="InterPro" id="IPR044641">
    <property type="entry name" value="Lsm7/SmG-like"/>
</dbReference>
<dbReference type="GO" id="GO:0000398">
    <property type="term" value="P:mRNA splicing, via spliceosome"/>
    <property type="evidence" value="ECO:0007669"/>
    <property type="project" value="TreeGrafter"/>
</dbReference>
<reference evidence="5 6" key="1">
    <citation type="submission" date="2023-12" db="EMBL/GenBank/DDBJ databases">
        <title>A high-quality genome assembly for Dillenia turbinata (Dilleniales).</title>
        <authorList>
            <person name="Chanderbali A."/>
        </authorList>
    </citation>
    <scope>NUCLEOTIDE SEQUENCE [LARGE SCALE GENOMIC DNA]</scope>
    <source>
        <strain evidence="5">LSX21</strain>
        <tissue evidence="5">Leaf</tissue>
    </source>
</reference>
<keyword evidence="6" id="KW-1185">Reference proteome</keyword>
<sequence length="194" mass="21523">MDNVVEMNGNEKIDIGMMVIRGNSIVTVKALEPVSKAQDVVADAALQYSPPFLSGYKYMDKKLQSFDLFMNLVVDNIVEVSGNEKIDIGMVVIIGNSVVTIEALELVSKTWQHGFLSTYPISHFPYWPNNTLGPKSSQIYPQSTCLLSPSVHLHIALCPDKSNDTPRPRSRLTPPVPQSLISRFIIIHGQETPE</sequence>
<dbReference type="GO" id="GO:0005685">
    <property type="term" value="C:U1 snRNP"/>
    <property type="evidence" value="ECO:0007669"/>
    <property type="project" value="TreeGrafter"/>
</dbReference>
<evidence type="ECO:0000256" key="3">
    <source>
        <dbReference type="ARBA" id="ARBA00041356"/>
    </source>
</evidence>
<dbReference type="GO" id="GO:0071011">
    <property type="term" value="C:precatalytic spliceosome"/>
    <property type="evidence" value="ECO:0007669"/>
    <property type="project" value="TreeGrafter"/>
</dbReference>
<dbReference type="GO" id="GO:0005682">
    <property type="term" value="C:U5 snRNP"/>
    <property type="evidence" value="ECO:0007669"/>
    <property type="project" value="TreeGrafter"/>
</dbReference>
<evidence type="ECO:0000313" key="6">
    <source>
        <dbReference type="Proteomes" id="UP001370490"/>
    </source>
</evidence>
<protein>
    <recommendedName>
        <fullName evidence="3">Sm protein G</fullName>
    </recommendedName>
</protein>
<dbReference type="GO" id="GO:0005687">
    <property type="term" value="C:U4 snRNP"/>
    <property type="evidence" value="ECO:0007669"/>
    <property type="project" value="TreeGrafter"/>
</dbReference>
<dbReference type="GO" id="GO:0071004">
    <property type="term" value="C:U2-type prespliceosome"/>
    <property type="evidence" value="ECO:0007669"/>
    <property type="project" value="TreeGrafter"/>
</dbReference>
<organism evidence="5 6">
    <name type="scientific">Dillenia turbinata</name>
    <dbReference type="NCBI Taxonomy" id="194707"/>
    <lineage>
        <taxon>Eukaryota</taxon>
        <taxon>Viridiplantae</taxon>
        <taxon>Streptophyta</taxon>
        <taxon>Embryophyta</taxon>
        <taxon>Tracheophyta</taxon>
        <taxon>Spermatophyta</taxon>
        <taxon>Magnoliopsida</taxon>
        <taxon>eudicotyledons</taxon>
        <taxon>Gunneridae</taxon>
        <taxon>Pentapetalae</taxon>
        <taxon>Dilleniales</taxon>
        <taxon>Dilleniaceae</taxon>
        <taxon>Dillenia</taxon>
    </lineage>
</organism>
<name>A0AAN8UR38_9MAGN</name>
<dbReference type="PANTHER" id="PTHR10553:SF2">
    <property type="entry name" value="SMALL NUCLEAR RIBONUCLEOPROTEIN G"/>
    <property type="match status" value="1"/>
</dbReference>
<dbReference type="AlphaFoldDB" id="A0AAN8UR38"/>
<feature type="domain" description="Sm" evidence="4">
    <location>
        <begin position="62"/>
        <end position="102"/>
    </location>
</feature>
<evidence type="ECO:0000313" key="5">
    <source>
        <dbReference type="EMBL" id="KAK6915911.1"/>
    </source>
</evidence>
<dbReference type="GO" id="GO:0097526">
    <property type="term" value="C:spliceosomal tri-snRNP complex"/>
    <property type="evidence" value="ECO:0007669"/>
    <property type="project" value="TreeGrafter"/>
</dbReference>
<dbReference type="PANTHER" id="PTHR10553">
    <property type="entry name" value="SMALL NUCLEAR RIBONUCLEOPROTEIN"/>
    <property type="match status" value="1"/>
</dbReference>
<dbReference type="GO" id="GO:0034719">
    <property type="term" value="C:SMN-Sm protein complex"/>
    <property type="evidence" value="ECO:0007669"/>
    <property type="project" value="TreeGrafter"/>
</dbReference>
<dbReference type="GO" id="GO:0071013">
    <property type="term" value="C:catalytic step 2 spliceosome"/>
    <property type="evidence" value="ECO:0007669"/>
    <property type="project" value="TreeGrafter"/>
</dbReference>
<comment type="caution">
    <text evidence="5">The sequence shown here is derived from an EMBL/GenBank/DDBJ whole genome shotgun (WGS) entry which is preliminary data.</text>
</comment>